<keyword evidence="7" id="KW-1185">Reference proteome</keyword>
<evidence type="ECO:0000256" key="1">
    <source>
        <dbReference type="ARBA" id="ARBA00022598"/>
    </source>
</evidence>
<dbReference type="RefSeq" id="WP_013781184.1">
    <property type="nucleotide sequence ID" value="NC_015520.1"/>
</dbReference>
<evidence type="ECO:0000313" key="6">
    <source>
        <dbReference type="EMBL" id="AEE96755.1"/>
    </source>
</evidence>
<keyword evidence="2 4" id="KW-0547">Nucleotide-binding</keyword>
<proteinExistence type="predicted"/>
<sequence>MQKVSMNKGMSDLIVLFSSVGRRTELIRFFTNKDGIYVIGVDVSALAPAAYMCHKFFKVPNFNDAGYVDVLLDICRNEGVSLLIPLHEGEFNVLLQNRRRFEDAGCRLLLSSEEVISICQDKYNTFLFFQQNGVNTPATILPEEIEYRKTEFPLFIKPRNGMGSRYAYRITDERQLRFFIEYVPCPIVQEFIDGTEYTVDVLCDMEGQVISTVPRERIEVKDGEISKGRTVKDWRIIKATTEVAEKLKAIGPLTIQCIIDKNDNIFFIEINPRFGGGVPLAIEAGVNYPDLLAKMLSGEKINPRIGDFQDNLYILRYINSIYKKGDELL</sequence>
<dbReference type="InterPro" id="IPR013815">
    <property type="entry name" value="ATP_grasp_subdomain_1"/>
</dbReference>
<dbReference type="Pfam" id="PF02655">
    <property type="entry name" value="ATP-grasp_3"/>
    <property type="match status" value="1"/>
</dbReference>
<dbReference type="STRING" id="697281.Mahau_1566"/>
<evidence type="ECO:0000259" key="5">
    <source>
        <dbReference type="PROSITE" id="PS50975"/>
    </source>
</evidence>
<gene>
    <name evidence="6" type="ordered locus">Mahau_1566</name>
</gene>
<reference evidence="6 7" key="2">
    <citation type="journal article" date="2011" name="Stand. Genomic Sci.">
        <title>Complete genome sequence of Mahella australiensis type strain (50-1 BON).</title>
        <authorList>
            <person name="Sikorski J."/>
            <person name="Teshima H."/>
            <person name="Nolan M."/>
            <person name="Lucas S."/>
            <person name="Hammon N."/>
            <person name="Deshpande S."/>
            <person name="Cheng J.F."/>
            <person name="Pitluck S."/>
            <person name="Liolios K."/>
            <person name="Pagani I."/>
            <person name="Ivanova N."/>
            <person name="Huntemann M."/>
            <person name="Mavromatis K."/>
            <person name="Ovchinikova G."/>
            <person name="Pati A."/>
            <person name="Tapia R."/>
            <person name="Han C."/>
            <person name="Goodwin L."/>
            <person name="Chen A."/>
            <person name="Palaniappan K."/>
            <person name="Land M."/>
            <person name="Hauser L."/>
            <person name="Ngatchou-Djao O.D."/>
            <person name="Rohde M."/>
            <person name="Pukall R."/>
            <person name="Spring S."/>
            <person name="Abt B."/>
            <person name="Goker M."/>
            <person name="Detter J.C."/>
            <person name="Woyke T."/>
            <person name="Bristow J."/>
            <person name="Markowitz V."/>
            <person name="Hugenholtz P."/>
            <person name="Eisen J.A."/>
            <person name="Kyrpides N.C."/>
            <person name="Klenk H.P."/>
            <person name="Lapidus A."/>
        </authorList>
    </citation>
    <scope>NUCLEOTIDE SEQUENCE [LARGE SCALE GENOMIC DNA]</scope>
    <source>
        <strain evidence="7">DSM 15567 / CIP 107919 / 50-1 BON</strain>
    </source>
</reference>
<organism evidence="6 7">
    <name type="scientific">Mahella australiensis (strain DSM 15567 / CIP 107919 / 50-1 BON)</name>
    <dbReference type="NCBI Taxonomy" id="697281"/>
    <lineage>
        <taxon>Bacteria</taxon>
        <taxon>Bacillati</taxon>
        <taxon>Bacillota</taxon>
        <taxon>Clostridia</taxon>
        <taxon>Thermoanaerobacterales</taxon>
        <taxon>Thermoanaerobacterales Family IV. Incertae Sedis</taxon>
        <taxon>Mahella</taxon>
    </lineage>
</organism>
<dbReference type="Proteomes" id="UP000008457">
    <property type="component" value="Chromosome"/>
</dbReference>
<keyword evidence="1" id="KW-0436">Ligase</keyword>
<dbReference type="GO" id="GO:0016874">
    <property type="term" value="F:ligase activity"/>
    <property type="evidence" value="ECO:0007669"/>
    <property type="project" value="UniProtKB-KW"/>
</dbReference>
<dbReference type="AlphaFoldDB" id="F3ZYZ6"/>
<evidence type="ECO:0000256" key="4">
    <source>
        <dbReference type="PROSITE-ProRule" id="PRU00409"/>
    </source>
</evidence>
<reference evidence="7" key="1">
    <citation type="submission" date="2010-11" db="EMBL/GenBank/DDBJ databases">
        <title>The complete genome of Mahella australiensis DSM 15567.</title>
        <authorList>
            <consortium name="US DOE Joint Genome Institute (JGI-PGF)"/>
            <person name="Lucas S."/>
            <person name="Copeland A."/>
            <person name="Lapidus A."/>
            <person name="Bruce D."/>
            <person name="Goodwin L."/>
            <person name="Pitluck S."/>
            <person name="Kyrpides N."/>
            <person name="Mavromatis K."/>
            <person name="Pagani I."/>
            <person name="Ivanova N."/>
            <person name="Teshima H."/>
            <person name="Brettin T."/>
            <person name="Detter J.C."/>
            <person name="Han C."/>
            <person name="Tapia R."/>
            <person name="Land M."/>
            <person name="Hauser L."/>
            <person name="Markowitz V."/>
            <person name="Cheng J.-F."/>
            <person name="Hugenholtz P."/>
            <person name="Woyke T."/>
            <person name="Wu D."/>
            <person name="Spring S."/>
            <person name="Pukall R."/>
            <person name="Steenblock K."/>
            <person name="Schneider S."/>
            <person name="Klenk H.-P."/>
            <person name="Eisen J.A."/>
        </authorList>
    </citation>
    <scope>NUCLEOTIDE SEQUENCE [LARGE SCALE GENOMIC DNA]</scope>
    <source>
        <strain evidence="7">DSM 15567 / CIP 107919 / 50-1 BON</strain>
    </source>
</reference>
<dbReference type="GO" id="GO:0046872">
    <property type="term" value="F:metal ion binding"/>
    <property type="evidence" value="ECO:0007669"/>
    <property type="project" value="InterPro"/>
</dbReference>
<evidence type="ECO:0000313" key="7">
    <source>
        <dbReference type="Proteomes" id="UP000008457"/>
    </source>
</evidence>
<dbReference type="Pfam" id="PF21360">
    <property type="entry name" value="PylC-like_N"/>
    <property type="match status" value="1"/>
</dbReference>
<dbReference type="InterPro" id="IPR048764">
    <property type="entry name" value="PylC_N"/>
</dbReference>
<dbReference type="Gene3D" id="3.40.50.20">
    <property type="match status" value="1"/>
</dbReference>
<dbReference type="GO" id="GO:0005524">
    <property type="term" value="F:ATP binding"/>
    <property type="evidence" value="ECO:0007669"/>
    <property type="project" value="UniProtKB-UniRule"/>
</dbReference>
<accession>F3ZYZ6</accession>
<evidence type="ECO:0000256" key="2">
    <source>
        <dbReference type="ARBA" id="ARBA00022741"/>
    </source>
</evidence>
<dbReference type="EMBL" id="CP002360">
    <property type="protein sequence ID" value="AEE96755.1"/>
    <property type="molecule type" value="Genomic_DNA"/>
</dbReference>
<dbReference type="InterPro" id="IPR052032">
    <property type="entry name" value="ATP-dep_AA_Ligase"/>
</dbReference>
<dbReference type="PANTHER" id="PTHR43585">
    <property type="entry name" value="FUMIPYRROLE BIOSYNTHESIS PROTEIN C"/>
    <property type="match status" value="1"/>
</dbReference>
<dbReference type="PANTHER" id="PTHR43585:SF2">
    <property type="entry name" value="ATP-GRASP ENZYME FSQD"/>
    <property type="match status" value="1"/>
</dbReference>
<dbReference type="Gene3D" id="3.30.1490.20">
    <property type="entry name" value="ATP-grasp fold, A domain"/>
    <property type="match status" value="1"/>
</dbReference>
<dbReference type="PROSITE" id="PS50975">
    <property type="entry name" value="ATP_GRASP"/>
    <property type="match status" value="1"/>
</dbReference>
<dbReference type="KEGG" id="mas:Mahau_1566"/>
<dbReference type="Gene3D" id="3.30.470.20">
    <property type="entry name" value="ATP-grasp fold, B domain"/>
    <property type="match status" value="1"/>
</dbReference>
<evidence type="ECO:0000256" key="3">
    <source>
        <dbReference type="ARBA" id="ARBA00022840"/>
    </source>
</evidence>
<dbReference type="eggNOG" id="COG0458">
    <property type="taxonomic scope" value="Bacteria"/>
</dbReference>
<name>F3ZYZ6_MAHA5</name>
<keyword evidence="3 4" id="KW-0067">ATP-binding</keyword>
<protein>
    <recommendedName>
        <fullName evidence="5">ATP-grasp domain-containing protein</fullName>
    </recommendedName>
</protein>
<dbReference type="InterPro" id="IPR011761">
    <property type="entry name" value="ATP-grasp"/>
</dbReference>
<dbReference type="SUPFAM" id="SSF56059">
    <property type="entry name" value="Glutathione synthetase ATP-binding domain-like"/>
    <property type="match status" value="1"/>
</dbReference>
<dbReference type="InterPro" id="IPR003806">
    <property type="entry name" value="ATP-grasp_PylC-type"/>
</dbReference>
<feature type="domain" description="ATP-grasp" evidence="5">
    <location>
        <begin position="126"/>
        <end position="297"/>
    </location>
</feature>
<dbReference type="HOGENOM" id="CLU_052967_0_0_9"/>